<sequence length="249" mass="28963">MALSIVFSNQSSNPLGRRINSLYLLGSFRTIKFLILDDYQFPNEDFYLFKEFYGSNSTRVLVATPFYTNCTMTLKMLLKNNNLKIILICSVQNFKLYDHFNESHILRDNHILINAKGKMYLTHKKKIIRINQKKLSIIPTEPPPFCNLVIFRKVNEKNSFNFVIEKSSIGLLKIYKKGTEKCHRDPSFDRISIKQINNRRSIKNHSSLTDQKLTRSITLVTAVSRTVRSGNLKWSSGQKSQEKHKLILI</sequence>
<reference evidence="1 2" key="1">
    <citation type="journal article" date="2018" name="Sci. Rep.">
        <title>Genomic signatures of local adaptation to the degree of environmental predictability in rotifers.</title>
        <authorList>
            <person name="Franch-Gras L."/>
            <person name="Hahn C."/>
            <person name="Garcia-Roger E.M."/>
            <person name="Carmona M.J."/>
            <person name="Serra M."/>
            <person name="Gomez A."/>
        </authorList>
    </citation>
    <scope>NUCLEOTIDE SEQUENCE [LARGE SCALE GENOMIC DNA]</scope>
    <source>
        <strain evidence="1">HYR1</strain>
    </source>
</reference>
<organism evidence="1 2">
    <name type="scientific">Brachionus plicatilis</name>
    <name type="common">Marine rotifer</name>
    <name type="synonym">Brachionus muelleri</name>
    <dbReference type="NCBI Taxonomy" id="10195"/>
    <lineage>
        <taxon>Eukaryota</taxon>
        <taxon>Metazoa</taxon>
        <taxon>Spiralia</taxon>
        <taxon>Gnathifera</taxon>
        <taxon>Rotifera</taxon>
        <taxon>Eurotatoria</taxon>
        <taxon>Monogononta</taxon>
        <taxon>Pseudotrocha</taxon>
        <taxon>Ploima</taxon>
        <taxon>Brachionidae</taxon>
        <taxon>Brachionus</taxon>
    </lineage>
</organism>
<dbReference type="Proteomes" id="UP000276133">
    <property type="component" value="Unassembled WGS sequence"/>
</dbReference>
<protein>
    <submittedName>
        <fullName evidence="1">Uncharacterized protein</fullName>
    </submittedName>
</protein>
<accession>A0A3M7QPN8</accession>
<dbReference type="AlphaFoldDB" id="A0A3M7QPN8"/>
<name>A0A3M7QPN8_BRAPC</name>
<evidence type="ECO:0000313" key="2">
    <source>
        <dbReference type="Proteomes" id="UP000276133"/>
    </source>
</evidence>
<evidence type="ECO:0000313" key="1">
    <source>
        <dbReference type="EMBL" id="RNA13034.1"/>
    </source>
</evidence>
<keyword evidence="2" id="KW-1185">Reference proteome</keyword>
<dbReference type="EMBL" id="REGN01005525">
    <property type="protein sequence ID" value="RNA13034.1"/>
    <property type="molecule type" value="Genomic_DNA"/>
</dbReference>
<gene>
    <name evidence="1" type="ORF">BpHYR1_010167</name>
</gene>
<proteinExistence type="predicted"/>
<comment type="caution">
    <text evidence="1">The sequence shown here is derived from an EMBL/GenBank/DDBJ whole genome shotgun (WGS) entry which is preliminary data.</text>
</comment>